<dbReference type="InterPro" id="IPR016171">
    <property type="entry name" value="Vanillyl_alc_oxidase_C-sub2"/>
</dbReference>
<dbReference type="InterPro" id="IPR004017">
    <property type="entry name" value="Cys_rich_dom"/>
</dbReference>
<dbReference type="InterPro" id="IPR017896">
    <property type="entry name" value="4Fe4S_Fe-S-bd"/>
</dbReference>
<evidence type="ECO:0000313" key="13">
    <source>
        <dbReference type="EMBL" id="CAB4683393.1"/>
    </source>
</evidence>
<protein>
    <recommendedName>
        <fullName evidence="9">D-lactate dehydrogenase (cytochrome)</fullName>
        <ecNumber evidence="9">1.1.2.4</ecNumber>
    </recommendedName>
</protein>
<evidence type="ECO:0000313" key="16">
    <source>
        <dbReference type="EMBL" id="CAB4818279.1"/>
    </source>
</evidence>
<dbReference type="InterPro" id="IPR016164">
    <property type="entry name" value="FAD-linked_Oxase-like_C"/>
</dbReference>
<evidence type="ECO:0000313" key="14">
    <source>
        <dbReference type="EMBL" id="CAB4732717.1"/>
    </source>
</evidence>
<dbReference type="PROSITE" id="PS51387">
    <property type="entry name" value="FAD_PCMH"/>
    <property type="match status" value="1"/>
</dbReference>
<dbReference type="Gene3D" id="3.30.465.10">
    <property type="match status" value="1"/>
</dbReference>
<keyword evidence="6" id="KW-0809">Transit peptide</keyword>
<comment type="cofactor">
    <cofactor evidence="1">
        <name>FAD</name>
        <dbReference type="ChEBI" id="CHEBI:57692"/>
    </cofactor>
</comment>
<evidence type="ECO:0000313" key="17">
    <source>
        <dbReference type="EMBL" id="CAB4861181.1"/>
    </source>
</evidence>
<comment type="similarity">
    <text evidence="3">Belongs to the FAD-binding oxidoreductase/transferase type 4 family.</text>
</comment>
<dbReference type="EMBL" id="CAEZYM010000016">
    <property type="protein sequence ID" value="CAB4732717.1"/>
    <property type="molecule type" value="Genomic_DNA"/>
</dbReference>
<dbReference type="PANTHER" id="PTHR11748:SF111">
    <property type="entry name" value="D-LACTATE DEHYDROGENASE, MITOCHONDRIAL-RELATED"/>
    <property type="match status" value="1"/>
</dbReference>
<evidence type="ECO:0000256" key="4">
    <source>
        <dbReference type="ARBA" id="ARBA00022630"/>
    </source>
</evidence>
<dbReference type="InterPro" id="IPR017900">
    <property type="entry name" value="4Fe4S_Fe_S_CS"/>
</dbReference>
<comment type="subcellular location">
    <subcellularLocation>
        <location evidence="2">Mitochondrion</location>
    </subcellularLocation>
</comment>
<dbReference type="Pfam" id="PF01565">
    <property type="entry name" value="FAD_binding_4"/>
    <property type="match status" value="1"/>
</dbReference>
<dbReference type="EMBL" id="CAEZZW010000001">
    <property type="protein sequence ID" value="CAB4770714.1"/>
    <property type="molecule type" value="Genomic_DNA"/>
</dbReference>
<dbReference type="Pfam" id="PF02754">
    <property type="entry name" value="CCG"/>
    <property type="match status" value="2"/>
</dbReference>
<evidence type="ECO:0000256" key="9">
    <source>
        <dbReference type="ARBA" id="ARBA00038897"/>
    </source>
</evidence>
<feature type="domain" description="FAD-binding PCMH-type" evidence="11">
    <location>
        <begin position="35"/>
        <end position="263"/>
    </location>
</feature>
<evidence type="ECO:0000313" key="18">
    <source>
        <dbReference type="EMBL" id="CAB4940957.1"/>
    </source>
</evidence>
<evidence type="ECO:0000259" key="10">
    <source>
        <dbReference type="PROSITE" id="PS51379"/>
    </source>
</evidence>
<dbReference type="SUPFAM" id="SSF55103">
    <property type="entry name" value="FAD-linked oxidases, C-terminal domain"/>
    <property type="match status" value="1"/>
</dbReference>
<evidence type="ECO:0000256" key="6">
    <source>
        <dbReference type="ARBA" id="ARBA00022946"/>
    </source>
</evidence>
<reference evidence="14" key="1">
    <citation type="submission" date="2020-05" db="EMBL/GenBank/DDBJ databases">
        <authorList>
            <person name="Chiriac C."/>
            <person name="Salcher M."/>
            <person name="Ghai R."/>
            <person name="Kavagutti S V."/>
        </authorList>
    </citation>
    <scope>NUCLEOTIDE SEQUENCE</scope>
</reference>
<dbReference type="SUPFAM" id="SSF56176">
    <property type="entry name" value="FAD-binding/transporter-associated domain-like"/>
    <property type="match status" value="1"/>
</dbReference>
<dbReference type="Gene3D" id="3.30.43.10">
    <property type="entry name" value="Uridine Diphospho-n-acetylenolpyruvylglucosamine Reductase, domain 2"/>
    <property type="match status" value="1"/>
</dbReference>
<evidence type="ECO:0000256" key="3">
    <source>
        <dbReference type="ARBA" id="ARBA00008000"/>
    </source>
</evidence>
<dbReference type="PROSITE" id="PS00198">
    <property type="entry name" value="4FE4S_FER_1"/>
    <property type="match status" value="1"/>
</dbReference>
<dbReference type="PANTHER" id="PTHR11748">
    <property type="entry name" value="D-LACTATE DEHYDROGENASE"/>
    <property type="match status" value="1"/>
</dbReference>
<dbReference type="EMBL" id="CAESAE010000005">
    <property type="protein sequence ID" value="CAB4340103.1"/>
    <property type="molecule type" value="Genomic_DNA"/>
</dbReference>
<dbReference type="PROSITE" id="PS51379">
    <property type="entry name" value="4FE4S_FER_2"/>
    <property type="match status" value="1"/>
</dbReference>
<accession>A0A6J6SDU8</accession>
<gene>
    <name evidence="13" type="ORF">UFOPK2510_00105</name>
    <name evidence="14" type="ORF">UFOPK2718_01368</name>
    <name evidence="15" type="ORF">UFOPK2936_00171</name>
    <name evidence="16" type="ORF">UFOPK3174_00042</name>
    <name evidence="17" type="ORF">UFOPK3328_00490</name>
    <name evidence="18" type="ORF">UFOPK3779_00525</name>
    <name evidence="19" type="ORF">UFOPK3913_00408</name>
    <name evidence="12" type="ORF">UFOPK4107_00924</name>
    <name evidence="20" type="ORF">UFOPK4403_00258</name>
</gene>
<evidence type="ECO:0000259" key="11">
    <source>
        <dbReference type="PROSITE" id="PS51387"/>
    </source>
</evidence>
<evidence type="ECO:0000256" key="1">
    <source>
        <dbReference type="ARBA" id="ARBA00001974"/>
    </source>
</evidence>
<keyword evidence="7" id="KW-0560">Oxidoreductase</keyword>
<dbReference type="InterPro" id="IPR004113">
    <property type="entry name" value="FAD-bd_oxidored_4_C"/>
</dbReference>
<dbReference type="InterPro" id="IPR016166">
    <property type="entry name" value="FAD-bd_PCMH"/>
</dbReference>
<keyword evidence="8" id="KW-0496">Mitochondrion</keyword>
<dbReference type="GO" id="GO:0071949">
    <property type="term" value="F:FAD binding"/>
    <property type="evidence" value="ECO:0007669"/>
    <property type="project" value="InterPro"/>
</dbReference>
<dbReference type="Pfam" id="PF02913">
    <property type="entry name" value="FAD-oxidase_C"/>
    <property type="match status" value="1"/>
</dbReference>
<evidence type="ECO:0000313" key="15">
    <source>
        <dbReference type="EMBL" id="CAB4770714.1"/>
    </source>
</evidence>
<keyword evidence="4" id="KW-0285">Flavoprotein</keyword>
<dbReference type="InterPro" id="IPR016167">
    <property type="entry name" value="FAD-bd_PCMH_sub1"/>
</dbReference>
<keyword evidence="5" id="KW-0274">FAD</keyword>
<evidence type="ECO:0000256" key="8">
    <source>
        <dbReference type="ARBA" id="ARBA00023128"/>
    </source>
</evidence>
<dbReference type="Gene3D" id="1.10.45.10">
    <property type="entry name" value="Vanillyl-alcohol Oxidase, Chain A, domain 4"/>
    <property type="match status" value="1"/>
</dbReference>
<dbReference type="GO" id="GO:0004458">
    <property type="term" value="F:D-lactate dehydrogenase (cytochrome) activity"/>
    <property type="evidence" value="ECO:0007669"/>
    <property type="project" value="UniProtKB-EC"/>
</dbReference>
<dbReference type="GO" id="GO:0008720">
    <property type="term" value="F:D-lactate dehydrogenase (NAD+) activity"/>
    <property type="evidence" value="ECO:0007669"/>
    <property type="project" value="TreeGrafter"/>
</dbReference>
<dbReference type="AlphaFoldDB" id="A0A6J6SDU8"/>
<sequence length="923" mass="99746">MASNSLIAALERAVPGGVLSEIFDRRAIASDASHYLLTPSVVVRPEKAEQIGELFRISQEENVGLTFRSGGTSLSGQGVSSGLLVDTRRNFKEIEVLDNGARVRVQPGATIKQVNIALAKYGRKLGPDPASEIACTIGGVVANNSSGMACGTEFNTYATLHSLTIVLPSGTVINTGLSDADDHLRLREPELYAGIARLRDQIVQSPHSVEKIKKLYAIKNTMGYSLNSFVDYVKPVEILAHLIVGSEGTLAFIAEVTFNTVQLLQKCATGLLVFENLADATTSLPALKASQAAVIELLDISSLLVAQREHMADSVLGGVTFKDHAALLVEYQAVSKEELHEQVLVAQKAISLLPVGMSELSQQAHVRNELWHARKGLYAAVAGNRPSGTTAILEDIAVPMEALHETTIQLGQLINKHKYEGSVIFGHAKDGNLHFLLNEQFDRPDLIQRYQDFTEDMVSLVLSNNGSLKAEHGTGRIMAPYVRRQVGDELYEVMVSLKRLCDPRNLLNPGVLINENHLVHIEDLKINPTVDPEVDRCVECGYCEPVCPSRDVTMTPRQRIVIRRALADAKNSGDTKLFVELTSRYDYDGVQTCAADSMCAVSCPVHIDTGALVTRLRAEEHGLKAQMLGAQAARNWSPITGLLSFALSVAKKSPPALIAGINAGLRKVLGSDTLPLWNKALPGGGKKRSEHKNIQAEVLYFPSCVNSLFGSNKESVGVQQAFMQLCARAGIQVMIPDGIAELCCGTPWKSKGLSQGYTEMSTKTMIVLAQHSLPVISDATSCTDGLQELVKASNIRIIDALEFIADRVLPSLKINEKIASVALHPTCSGAQMGLNAKMSQIASAVAHEVYIPENWACCGFAGDRGLLHPELTAAATAPEAQELSARKFSAYASSNRPCEIGMSQATGQSYQHLLEILEKVSRP</sequence>
<name>A0A6J6SDU8_9ZZZZ</name>
<dbReference type="Pfam" id="PF13183">
    <property type="entry name" value="Fer4_8"/>
    <property type="match status" value="1"/>
</dbReference>
<dbReference type="EMBL" id="CAFBLD010000003">
    <property type="protein sequence ID" value="CAB4861181.1"/>
    <property type="molecule type" value="Genomic_DNA"/>
</dbReference>
<evidence type="ECO:0000313" key="20">
    <source>
        <dbReference type="EMBL" id="CAB5070061.1"/>
    </source>
</evidence>
<proteinExistence type="inferred from homology"/>
<dbReference type="EMBL" id="CAFBOC010000003">
    <property type="protein sequence ID" value="CAB4970932.1"/>
    <property type="molecule type" value="Genomic_DNA"/>
</dbReference>
<dbReference type="GO" id="GO:0005739">
    <property type="term" value="C:mitochondrion"/>
    <property type="evidence" value="ECO:0007669"/>
    <property type="project" value="UniProtKB-SubCell"/>
</dbReference>
<dbReference type="InterPro" id="IPR009051">
    <property type="entry name" value="Helical_ferredxn"/>
</dbReference>
<dbReference type="Gene3D" id="3.30.70.2740">
    <property type="match status" value="1"/>
</dbReference>
<evidence type="ECO:0000256" key="2">
    <source>
        <dbReference type="ARBA" id="ARBA00004173"/>
    </source>
</evidence>
<dbReference type="InterPro" id="IPR016169">
    <property type="entry name" value="FAD-bd_PCMH_sub2"/>
</dbReference>
<organism evidence="14">
    <name type="scientific">freshwater metagenome</name>
    <dbReference type="NCBI Taxonomy" id="449393"/>
    <lineage>
        <taxon>unclassified sequences</taxon>
        <taxon>metagenomes</taxon>
        <taxon>ecological metagenomes</taxon>
    </lineage>
</organism>
<dbReference type="EMBL" id="CAFABH010000001">
    <property type="protein sequence ID" value="CAB4818279.1"/>
    <property type="molecule type" value="Genomic_DNA"/>
</dbReference>
<dbReference type="Gene3D" id="1.10.1060.10">
    <property type="entry name" value="Alpha-helical ferredoxin"/>
    <property type="match status" value="1"/>
</dbReference>
<dbReference type="SUPFAM" id="SSF46548">
    <property type="entry name" value="alpha-helical ferredoxin"/>
    <property type="match status" value="1"/>
</dbReference>
<evidence type="ECO:0000256" key="5">
    <source>
        <dbReference type="ARBA" id="ARBA00022827"/>
    </source>
</evidence>
<dbReference type="InterPro" id="IPR036318">
    <property type="entry name" value="FAD-bd_PCMH-like_sf"/>
</dbReference>
<feature type="domain" description="4Fe-4S ferredoxin-type" evidence="10">
    <location>
        <begin position="526"/>
        <end position="557"/>
    </location>
</feature>
<evidence type="ECO:0000313" key="19">
    <source>
        <dbReference type="EMBL" id="CAB4970932.1"/>
    </source>
</evidence>
<dbReference type="EMBL" id="CAEZXO010000001">
    <property type="protein sequence ID" value="CAB4683393.1"/>
    <property type="molecule type" value="Genomic_DNA"/>
</dbReference>
<dbReference type="GO" id="GO:0051536">
    <property type="term" value="F:iron-sulfur cluster binding"/>
    <property type="evidence" value="ECO:0007669"/>
    <property type="project" value="InterPro"/>
</dbReference>
<dbReference type="EMBL" id="CAFBNH010000003">
    <property type="protein sequence ID" value="CAB4940957.1"/>
    <property type="molecule type" value="Genomic_DNA"/>
</dbReference>
<dbReference type="GO" id="GO:1903457">
    <property type="term" value="P:lactate catabolic process"/>
    <property type="evidence" value="ECO:0007669"/>
    <property type="project" value="TreeGrafter"/>
</dbReference>
<evidence type="ECO:0000256" key="7">
    <source>
        <dbReference type="ARBA" id="ARBA00023002"/>
    </source>
</evidence>
<dbReference type="InterPro" id="IPR006094">
    <property type="entry name" value="Oxid_FAD_bind_N"/>
</dbReference>
<evidence type="ECO:0000313" key="12">
    <source>
        <dbReference type="EMBL" id="CAB4340103.1"/>
    </source>
</evidence>
<dbReference type="EC" id="1.1.2.4" evidence="9"/>
<dbReference type="EMBL" id="CAFBQX010000001">
    <property type="protein sequence ID" value="CAB5070061.1"/>
    <property type="molecule type" value="Genomic_DNA"/>
</dbReference>